<evidence type="ECO:0000259" key="1">
    <source>
        <dbReference type="PROSITE" id="PS50943"/>
    </source>
</evidence>
<reference evidence="2 3" key="1">
    <citation type="submission" date="2018-09" db="EMBL/GenBank/DDBJ databases">
        <authorList>
            <person name="Zack K."/>
            <person name="Stoner T.H."/>
            <person name="Garlena R.A."/>
            <person name="Russell D.A."/>
            <person name="Pope W.H."/>
            <person name="Jacobs-Sera D."/>
            <person name="Hatfull G.F."/>
        </authorList>
    </citation>
    <scope>NUCLEOTIDE SEQUENCE [LARGE SCALE GENOMIC DNA]</scope>
</reference>
<dbReference type="EMBL" id="MH834621">
    <property type="protein sequence ID" value="AYN58658.1"/>
    <property type="molecule type" value="Genomic_DNA"/>
</dbReference>
<organism evidence="2 3">
    <name type="scientific">Arthrobacter phage Nandita</name>
    <dbReference type="NCBI Taxonomy" id="2419963"/>
    <lineage>
        <taxon>Viruses</taxon>
        <taxon>Duplodnaviria</taxon>
        <taxon>Heunggongvirae</taxon>
        <taxon>Uroviricota</taxon>
        <taxon>Caudoviricetes</taxon>
        <taxon>Daemsvirinae</taxon>
        <taxon>Nanditavirus</taxon>
        <taxon>Nanditavirus nandita</taxon>
    </lineage>
</organism>
<dbReference type="Gene3D" id="1.10.260.40">
    <property type="entry name" value="lambda repressor-like DNA-binding domains"/>
    <property type="match status" value="1"/>
</dbReference>
<dbReference type="InterPro" id="IPR010982">
    <property type="entry name" value="Lambda_DNA-bd_dom_sf"/>
</dbReference>
<dbReference type="GeneID" id="80033964"/>
<gene>
    <name evidence="2" type="primary">37</name>
    <name evidence="2" type="ORF">PBI_NANDITA_37</name>
</gene>
<protein>
    <submittedName>
        <fullName evidence="2">Helix-turn-helix DNA binding protein</fullName>
    </submittedName>
</protein>
<dbReference type="SUPFAM" id="SSF47413">
    <property type="entry name" value="lambda repressor-like DNA-binding domains"/>
    <property type="match status" value="1"/>
</dbReference>
<dbReference type="KEGG" id="vg:80033964"/>
<sequence length="81" mass="8989">MTTPTVHSRTPQFQLKDRLRLAREQRELEQIEIAAELGMSRATISNYERGVTAPGKLALNAWAAVCGVDPEWLRTGTPGEP</sequence>
<evidence type="ECO:0000313" key="3">
    <source>
        <dbReference type="Proteomes" id="UP000267628"/>
    </source>
</evidence>
<dbReference type="PROSITE" id="PS50943">
    <property type="entry name" value="HTH_CROC1"/>
    <property type="match status" value="1"/>
</dbReference>
<keyword evidence="3" id="KW-1185">Reference proteome</keyword>
<name>A0A3G2KI52_9CAUD</name>
<evidence type="ECO:0000313" key="2">
    <source>
        <dbReference type="EMBL" id="AYN58658.1"/>
    </source>
</evidence>
<dbReference type="GO" id="GO:0003677">
    <property type="term" value="F:DNA binding"/>
    <property type="evidence" value="ECO:0007669"/>
    <property type="project" value="InterPro"/>
</dbReference>
<dbReference type="Pfam" id="PF01381">
    <property type="entry name" value="HTH_3"/>
    <property type="match status" value="1"/>
</dbReference>
<accession>A0A3G2KI52</accession>
<dbReference type="CDD" id="cd00093">
    <property type="entry name" value="HTH_XRE"/>
    <property type="match status" value="1"/>
</dbReference>
<dbReference type="RefSeq" id="YP_010760866.1">
    <property type="nucleotide sequence ID" value="NC_073588.1"/>
</dbReference>
<dbReference type="Proteomes" id="UP000267628">
    <property type="component" value="Segment"/>
</dbReference>
<dbReference type="SMART" id="SM00530">
    <property type="entry name" value="HTH_XRE"/>
    <property type="match status" value="1"/>
</dbReference>
<proteinExistence type="predicted"/>
<dbReference type="InterPro" id="IPR001387">
    <property type="entry name" value="Cro/C1-type_HTH"/>
</dbReference>
<feature type="domain" description="HTH cro/C1-type" evidence="1">
    <location>
        <begin position="19"/>
        <end position="73"/>
    </location>
</feature>